<sequence length="169" mass="20019">MFILTTQSQLKTKDIIQFISQGNNLEKCVAFLYRDNFELIETMVLKMNGSKSDAEDVFKYSLSKVLWLIQEGKIDEEIELKTYIYTFSRTLWVNTLKKKNNYTYYTSDSYHENFNPQLLEEFMFEDDDLYIHREFSEAYASNTPIDVESEESLQKLSDYLNSVISKLII</sequence>
<dbReference type="InterPro" id="IPR013325">
    <property type="entry name" value="RNA_pol_sigma_r2"/>
</dbReference>
<dbReference type="SUPFAM" id="SSF88946">
    <property type="entry name" value="Sigma2 domain of RNA polymerase sigma factors"/>
    <property type="match status" value="1"/>
</dbReference>
<accession>A0A7X9RUK4</accession>
<gene>
    <name evidence="1" type="ORF">HHU12_13530</name>
</gene>
<dbReference type="AlphaFoldDB" id="A0A7X9RUK4"/>
<dbReference type="GO" id="GO:0006352">
    <property type="term" value="P:DNA-templated transcription initiation"/>
    <property type="evidence" value="ECO:0007669"/>
    <property type="project" value="InterPro"/>
</dbReference>
<proteinExistence type="predicted"/>
<reference evidence="1 2" key="1">
    <citation type="submission" date="2020-04" db="EMBL/GenBank/DDBJ databases">
        <title>Flammeovirga sp. SR4, a novel species isolated from seawater.</title>
        <authorList>
            <person name="Wang X."/>
        </authorList>
    </citation>
    <scope>NUCLEOTIDE SEQUENCE [LARGE SCALE GENOMIC DNA]</scope>
    <source>
        <strain evidence="1 2">ATCC 23126</strain>
    </source>
</reference>
<dbReference type="Proteomes" id="UP000576082">
    <property type="component" value="Unassembled WGS sequence"/>
</dbReference>
<keyword evidence="2" id="KW-1185">Reference proteome</keyword>
<protein>
    <recommendedName>
        <fullName evidence="3">Sigma-70 family RNA polymerase sigma factor</fullName>
    </recommendedName>
</protein>
<comment type="caution">
    <text evidence="1">The sequence shown here is derived from an EMBL/GenBank/DDBJ whole genome shotgun (WGS) entry which is preliminary data.</text>
</comment>
<evidence type="ECO:0000313" key="1">
    <source>
        <dbReference type="EMBL" id="NME68989.1"/>
    </source>
</evidence>
<name>A0A7X9RUK4_9BACT</name>
<organism evidence="1 2">
    <name type="scientific">Flammeovirga aprica JL-4</name>
    <dbReference type="NCBI Taxonomy" id="694437"/>
    <lineage>
        <taxon>Bacteria</taxon>
        <taxon>Pseudomonadati</taxon>
        <taxon>Bacteroidota</taxon>
        <taxon>Cytophagia</taxon>
        <taxon>Cytophagales</taxon>
        <taxon>Flammeovirgaceae</taxon>
        <taxon>Flammeovirga</taxon>
    </lineage>
</organism>
<dbReference type="RefSeq" id="WP_169657276.1">
    <property type="nucleotide sequence ID" value="NZ_JABANE010000033.1"/>
</dbReference>
<dbReference type="EMBL" id="JABANE010000033">
    <property type="protein sequence ID" value="NME68989.1"/>
    <property type="molecule type" value="Genomic_DNA"/>
</dbReference>
<evidence type="ECO:0000313" key="2">
    <source>
        <dbReference type="Proteomes" id="UP000576082"/>
    </source>
</evidence>
<evidence type="ECO:0008006" key="3">
    <source>
        <dbReference type="Google" id="ProtNLM"/>
    </source>
</evidence>
<dbReference type="GO" id="GO:0003700">
    <property type="term" value="F:DNA-binding transcription factor activity"/>
    <property type="evidence" value="ECO:0007669"/>
    <property type="project" value="InterPro"/>
</dbReference>
<dbReference type="Gene3D" id="1.10.1740.10">
    <property type="match status" value="1"/>
</dbReference>